<dbReference type="AlphaFoldDB" id="A0A0U2NR23"/>
<dbReference type="KEGG" id="erx:ATZ35_09405"/>
<proteinExistence type="predicted"/>
<accession>A0A0U2NR23</accession>
<dbReference type="Pfam" id="PF06245">
    <property type="entry name" value="DUF1015"/>
    <property type="match status" value="1"/>
</dbReference>
<organism evidence="1 2">
    <name type="scientific">Enterococcus rotai</name>
    <dbReference type="NCBI Taxonomy" id="118060"/>
    <lineage>
        <taxon>Bacteria</taxon>
        <taxon>Bacillati</taxon>
        <taxon>Bacillota</taxon>
        <taxon>Bacilli</taxon>
        <taxon>Lactobacillales</taxon>
        <taxon>Enterococcaceae</taxon>
        <taxon>Enterococcus</taxon>
    </lineage>
</organism>
<dbReference type="STRING" id="118060.ATZ35_09405"/>
<evidence type="ECO:0000313" key="2">
    <source>
        <dbReference type="Proteomes" id="UP000067523"/>
    </source>
</evidence>
<dbReference type="Proteomes" id="UP000067523">
    <property type="component" value="Chromosome"/>
</dbReference>
<dbReference type="InterPro" id="IPR008323">
    <property type="entry name" value="UCP033563"/>
</dbReference>
<evidence type="ECO:0008006" key="3">
    <source>
        <dbReference type="Google" id="ProtNLM"/>
    </source>
</evidence>
<dbReference type="PANTHER" id="PTHR36454">
    <property type="entry name" value="LMO2823 PROTEIN"/>
    <property type="match status" value="1"/>
</dbReference>
<protein>
    <recommendedName>
        <fullName evidence="3">DUF1015 domain-containing protein</fullName>
    </recommendedName>
</protein>
<keyword evidence="2" id="KW-1185">Reference proteome</keyword>
<evidence type="ECO:0000313" key="1">
    <source>
        <dbReference type="EMBL" id="ALS37362.1"/>
    </source>
</evidence>
<sequence>MVLLLPMETSYLNTSGHIYDSEFLNLVQLSDGSVKFDERTLFLNQEEKDFLNAQKIVELSNSIVVFKNKGKWGLIANLPKEEYIKGNVKSHELVLPSTVQGMLSNFHGYNGEAAPVLLGHESSIDLEDFVRENDPDKQHIIKDYYLYIYQGEKAERLLSLYKNLERLFIGDGHHRLYTTSLSNFKQTVFACIMSFDYLDILPIHRLLENVTDEMYIHALKFLGKKFELEKVTDDSDLPKGYVKMSRGNDHYLIRLIDLASDAFWNNDIYRLNTQIISQAFRSFDQGEIQYISEEMLKNNKSFSDEDVILETHALSKKEFIEAAKNDTVLPPKSTWVYPKFPSFLLMNKYQ</sequence>
<dbReference type="EMBL" id="CP013655">
    <property type="protein sequence ID" value="ALS37362.1"/>
    <property type="molecule type" value="Genomic_DNA"/>
</dbReference>
<gene>
    <name evidence="1" type="ORF">ATZ35_09405</name>
</gene>
<name>A0A0U2NR23_9ENTE</name>
<dbReference type="PANTHER" id="PTHR36454:SF1">
    <property type="entry name" value="DUF1015 DOMAIN-CONTAINING PROTEIN"/>
    <property type="match status" value="1"/>
</dbReference>
<reference evidence="2" key="1">
    <citation type="submission" date="2015-12" db="EMBL/GenBank/DDBJ databases">
        <authorList>
            <person name="Lauer A."/>
            <person name="Humrighouse B."/>
            <person name="Loparev V."/>
            <person name="Shewmaker P.L."/>
            <person name="Whitney A.M."/>
            <person name="McLaughlin R.W."/>
        </authorList>
    </citation>
    <scope>NUCLEOTIDE SEQUENCE [LARGE SCALE GENOMIC DNA]</scope>
    <source>
        <strain evidence="2">LMG 26678</strain>
    </source>
</reference>
<dbReference type="RefSeq" id="WP_208927027.1">
    <property type="nucleotide sequence ID" value="NZ_CP013655.1"/>
</dbReference>